<evidence type="ECO:0000313" key="1">
    <source>
        <dbReference type="EMBL" id="VDL65412.1"/>
    </source>
</evidence>
<accession>A0A0N4XH19</accession>
<dbReference type="OMA" id="MYDELRV"/>
<evidence type="ECO:0000313" key="3">
    <source>
        <dbReference type="WBParaSite" id="NBR_0000182101-mRNA-1"/>
    </source>
</evidence>
<proteinExistence type="predicted"/>
<dbReference type="InterPro" id="IPR011009">
    <property type="entry name" value="Kinase-like_dom_sf"/>
</dbReference>
<protein>
    <submittedName>
        <fullName evidence="3">Protein kinase domain-containing protein</fullName>
    </submittedName>
</protein>
<sequence>MLSGVLGCSVYPRRMITKNVLQKFRIYDDDAVISKKLVHEGVEFRYYQSHMLLNKEFYNTCLKESRRMSSAEWRAHMFDELRVSFLATELQLPLRKVYGILRADNGYVIYDSKPGCNFSRFLDENDERLDLGMRIKLCRALTSVMSALLDADIYCGTVKLKNFYVYFADALPYGRIQLMFTNGADLSPIEEMKPIERGDFTKMAPEVSWTRMATPESGVYSMGLVLQAVIGDTSEFKSSDPNYTLLPRAVSIVERCLHPRPSERPTMNGLFIEFDKLNAKVQHTDSQRWTPI</sequence>
<reference evidence="1 2" key="2">
    <citation type="submission" date="2018-11" db="EMBL/GenBank/DDBJ databases">
        <authorList>
            <consortium name="Pathogen Informatics"/>
        </authorList>
    </citation>
    <scope>NUCLEOTIDE SEQUENCE [LARGE SCALE GENOMIC DNA]</scope>
</reference>
<organism evidence="3">
    <name type="scientific">Nippostrongylus brasiliensis</name>
    <name type="common">Rat hookworm</name>
    <dbReference type="NCBI Taxonomy" id="27835"/>
    <lineage>
        <taxon>Eukaryota</taxon>
        <taxon>Metazoa</taxon>
        <taxon>Ecdysozoa</taxon>
        <taxon>Nematoda</taxon>
        <taxon>Chromadorea</taxon>
        <taxon>Rhabditida</taxon>
        <taxon>Rhabditina</taxon>
        <taxon>Rhabditomorpha</taxon>
        <taxon>Strongyloidea</taxon>
        <taxon>Heligmosomidae</taxon>
        <taxon>Nippostrongylus</taxon>
    </lineage>
</organism>
<keyword evidence="2" id="KW-1185">Reference proteome</keyword>
<gene>
    <name evidence="1" type="ORF">NBR_LOCUS1823</name>
</gene>
<dbReference type="EMBL" id="UYSL01001677">
    <property type="protein sequence ID" value="VDL65412.1"/>
    <property type="molecule type" value="Genomic_DNA"/>
</dbReference>
<dbReference type="WBParaSite" id="NBR_0000182101-mRNA-1">
    <property type="protein sequence ID" value="NBR_0000182101-mRNA-1"/>
    <property type="gene ID" value="NBR_0000182101"/>
</dbReference>
<dbReference type="SUPFAM" id="SSF56112">
    <property type="entry name" value="Protein kinase-like (PK-like)"/>
    <property type="match status" value="1"/>
</dbReference>
<dbReference type="Proteomes" id="UP000271162">
    <property type="component" value="Unassembled WGS sequence"/>
</dbReference>
<reference evidence="3" key="1">
    <citation type="submission" date="2017-02" db="UniProtKB">
        <authorList>
            <consortium name="WormBaseParasite"/>
        </authorList>
    </citation>
    <scope>IDENTIFICATION</scope>
</reference>
<name>A0A0N4XH19_NIPBR</name>
<dbReference type="Gene3D" id="1.10.510.10">
    <property type="entry name" value="Transferase(Phosphotransferase) domain 1"/>
    <property type="match status" value="1"/>
</dbReference>
<evidence type="ECO:0000313" key="2">
    <source>
        <dbReference type="Proteomes" id="UP000271162"/>
    </source>
</evidence>
<dbReference type="AlphaFoldDB" id="A0A0N4XH19"/>
<dbReference type="STRING" id="27835.A0A0N4XH19"/>